<dbReference type="PANTHER" id="PTHR11214:SF364">
    <property type="entry name" value="HEXOSYLTRANSFERASE"/>
    <property type="match status" value="1"/>
</dbReference>
<keyword evidence="6 10" id="KW-0735">Signal-anchor</keyword>
<evidence type="ECO:0000256" key="8">
    <source>
        <dbReference type="ARBA" id="ARBA00023034"/>
    </source>
</evidence>
<gene>
    <name evidence="11" type="ORF">RRG08_025056</name>
</gene>
<evidence type="ECO:0000256" key="3">
    <source>
        <dbReference type="ARBA" id="ARBA00022676"/>
    </source>
</evidence>
<name>A0AAE1DZS2_9GAST</name>
<organism evidence="11 12">
    <name type="scientific">Elysia crispata</name>
    <name type="common">lettuce slug</name>
    <dbReference type="NCBI Taxonomy" id="231223"/>
    <lineage>
        <taxon>Eukaryota</taxon>
        <taxon>Metazoa</taxon>
        <taxon>Spiralia</taxon>
        <taxon>Lophotrochozoa</taxon>
        <taxon>Mollusca</taxon>
        <taxon>Gastropoda</taxon>
        <taxon>Heterobranchia</taxon>
        <taxon>Euthyneura</taxon>
        <taxon>Panpulmonata</taxon>
        <taxon>Sacoglossa</taxon>
        <taxon>Placobranchoidea</taxon>
        <taxon>Plakobranchidae</taxon>
        <taxon>Elysia</taxon>
    </lineage>
</organism>
<evidence type="ECO:0000256" key="7">
    <source>
        <dbReference type="ARBA" id="ARBA00022989"/>
    </source>
</evidence>
<dbReference type="InterPro" id="IPR002659">
    <property type="entry name" value="Glyco_trans_31"/>
</dbReference>
<reference evidence="11" key="1">
    <citation type="journal article" date="2023" name="G3 (Bethesda)">
        <title>A reference genome for the long-term kleptoplast-retaining sea slug Elysia crispata morphotype clarki.</title>
        <authorList>
            <person name="Eastman K.E."/>
            <person name="Pendleton A.L."/>
            <person name="Shaikh M.A."/>
            <person name="Suttiyut T."/>
            <person name="Ogas R."/>
            <person name="Tomko P."/>
            <person name="Gavelis G."/>
            <person name="Widhalm J.R."/>
            <person name="Wisecaver J.H."/>
        </authorList>
    </citation>
    <scope>NUCLEOTIDE SEQUENCE</scope>
    <source>
        <strain evidence="11">ECLA1</strain>
    </source>
</reference>
<evidence type="ECO:0000313" key="11">
    <source>
        <dbReference type="EMBL" id="KAK3788325.1"/>
    </source>
</evidence>
<keyword evidence="7 10" id="KW-1133">Transmembrane helix</keyword>
<feature type="transmembrane region" description="Helical" evidence="10">
    <location>
        <begin position="12"/>
        <end position="33"/>
    </location>
</feature>
<evidence type="ECO:0000256" key="10">
    <source>
        <dbReference type="RuleBase" id="RU363063"/>
    </source>
</evidence>
<dbReference type="Proteomes" id="UP001283361">
    <property type="component" value="Unassembled WGS sequence"/>
</dbReference>
<dbReference type="PANTHER" id="PTHR11214">
    <property type="entry name" value="BETA-1,3-N-ACETYLGLUCOSAMINYLTRANSFERASE"/>
    <property type="match status" value="1"/>
</dbReference>
<evidence type="ECO:0000256" key="5">
    <source>
        <dbReference type="ARBA" id="ARBA00022692"/>
    </source>
</evidence>
<comment type="caution">
    <text evidence="11">The sequence shown here is derived from an EMBL/GenBank/DDBJ whole genome shotgun (WGS) entry which is preliminary data.</text>
</comment>
<evidence type="ECO:0000256" key="1">
    <source>
        <dbReference type="ARBA" id="ARBA00004323"/>
    </source>
</evidence>
<dbReference type="AlphaFoldDB" id="A0AAE1DZS2"/>
<dbReference type="GO" id="GO:0006493">
    <property type="term" value="P:protein O-linked glycosylation"/>
    <property type="evidence" value="ECO:0007669"/>
    <property type="project" value="TreeGrafter"/>
</dbReference>
<evidence type="ECO:0000256" key="2">
    <source>
        <dbReference type="ARBA" id="ARBA00008661"/>
    </source>
</evidence>
<dbReference type="Pfam" id="PF01762">
    <property type="entry name" value="Galactosyl_T"/>
    <property type="match status" value="1"/>
</dbReference>
<sequence>MRFNLGRAANVFYYVMLFSQVLIWIYVCVGLSGSNSDSAPTADIMLRDAEPTTDRLARPATLARHNQNAKTSENEGYKVSKSHLEDEDWNKYFNPLLEHTILPRNPWIVLNGSYLENPVHLCTQHRDLDLAVVVHTAPYNFYKRQMLRESFSPPRLPSPYTAQVVFMLGTFNSTTIDREKEVNLTAEIRKHKDIVRMEFQENFRNLTYKAMLWLRWLDEFCPNALMILKLDDDVVLDVKKVLPLSRGLFSKYQRSIFCSINPRGSQPIPRIGRTCVDPREFAGVKIYPYTYCSGFIVFISRDLIPSMAKAVRRTPMYNVDDLFMFGMVAKMAGNVTYHNIGYNITLWHEKVYNCTLDDGIGCKYYGTMAKKDIYATRMYNAFDRIHRNDFQIPQLIVK</sequence>
<protein>
    <recommendedName>
        <fullName evidence="10">Hexosyltransferase</fullName>
        <ecNumber evidence="10">2.4.1.-</ecNumber>
    </recommendedName>
</protein>
<comment type="subcellular location">
    <subcellularLocation>
        <location evidence="1 10">Golgi apparatus membrane</location>
        <topology evidence="1 10">Single-pass type II membrane protein</topology>
    </subcellularLocation>
</comment>
<keyword evidence="3 10" id="KW-0328">Glycosyltransferase</keyword>
<dbReference type="EMBL" id="JAWDGP010001769">
    <property type="protein sequence ID" value="KAK3788325.1"/>
    <property type="molecule type" value="Genomic_DNA"/>
</dbReference>
<keyword evidence="4" id="KW-0808">Transferase</keyword>
<dbReference type="GO" id="GO:0000139">
    <property type="term" value="C:Golgi membrane"/>
    <property type="evidence" value="ECO:0007669"/>
    <property type="project" value="UniProtKB-SubCell"/>
</dbReference>
<accession>A0AAE1DZS2</accession>
<evidence type="ECO:0000256" key="9">
    <source>
        <dbReference type="ARBA" id="ARBA00023136"/>
    </source>
</evidence>
<evidence type="ECO:0000256" key="6">
    <source>
        <dbReference type="ARBA" id="ARBA00022968"/>
    </source>
</evidence>
<keyword evidence="8 10" id="KW-0333">Golgi apparatus</keyword>
<dbReference type="GO" id="GO:0016758">
    <property type="term" value="F:hexosyltransferase activity"/>
    <property type="evidence" value="ECO:0007669"/>
    <property type="project" value="InterPro"/>
</dbReference>
<keyword evidence="5 10" id="KW-0812">Transmembrane</keyword>
<comment type="similarity">
    <text evidence="2 10">Belongs to the glycosyltransferase 31 family.</text>
</comment>
<dbReference type="EC" id="2.4.1.-" evidence="10"/>
<proteinExistence type="inferred from homology"/>
<evidence type="ECO:0000313" key="12">
    <source>
        <dbReference type="Proteomes" id="UP001283361"/>
    </source>
</evidence>
<evidence type="ECO:0000256" key="4">
    <source>
        <dbReference type="ARBA" id="ARBA00022679"/>
    </source>
</evidence>
<keyword evidence="12" id="KW-1185">Reference proteome</keyword>
<keyword evidence="9 10" id="KW-0472">Membrane</keyword>